<evidence type="ECO:0000313" key="5">
    <source>
        <dbReference type="EMBL" id="AFZ17617.1"/>
    </source>
</evidence>
<dbReference type="SUPFAM" id="SSF56214">
    <property type="entry name" value="4'-phosphopantetheinyl transferase"/>
    <property type="match status" value="1"/>
</dbReference>
<dbReference type="EMBL" id="CP003630">
    <property type="protein sequence ID" value="AFZ17617.1"/>
    <property type="molecule type" value="Genomic_DNA"/>
</dbReference>
<sequence>MSLEVKGLGIDIAPIPRIARLIERYDRETLNLLFTPGELDRCQSSSHPHRSFAVCFATKEAVGKALGTGLAGIGWNEIEANLTQDRLTVHQHGDASIQAKRWGIHTWLATWCHWDEHVLVHVLALSNISVKEKFYEKCF</sequence>
<dbReference type="RefSeq" id="WP_015181769.1">
    <property type="nucleotide sequence ID" value="NC_019738.1"/>
</dbReference>
<dbReference type="eggNOG" id="COG0736">
    <property type="taxonomic scope" value="Bacteria"/>
</dbReference>
<gene>
    <name evidence="5" type="ORF">Mic7113_1757</name>
</gene>
<dbReference type="HOGENOM" id="CLU_089696_0_2_3"/>
<evidence type="ECO:0000259" key="4">
    <source>
        <dbReference type="Pfam" id="PF01648"/>
    </source>
</evidence>
<keyword evidence="3" id="KW-0460">Magnesium</keyword>
<proteinExistence type="predicted"/>
<organism evidence="5 6">
    <name type="scientific">Allocoleopsis franciscana PCC 7113</name>
    <dbReference type="NCBI Taxonomy" id="1173027"/>
    <lineage>
        <taxon>Bacteria</taxon>
        <taxon>Bacillati</taxon>
        <taxon>Cyanobacteriota</taxon>
        <taxon>Cyanophyceae</taxon>
        <taxon>Coleofasciculales</taxon>
        <taxon>Coleofasciculaceae</taxon>
        <taxon>Allocoleopsis</taxon>
        <taxon>Allocoleopsis franciscana</taxon>
    </lineage>
</organism>
<keyword evidence="6" id="KW-1185">Reference proteome</keyword>
<dbReference type="Gene3D" id="3.90.470.20">
    <property type="entry name" value="4'-phosphopantetheinyl transferase domain"/>
    <property type="match status" value="1"/>
</dbReference>
<dbReference type="STRING" id="1173027.Mic7113_1757"/>
<accession>K9WDN7</accession>
<evidence type="ECO:0000256" key="1">
    <source>
        <dbReference type="ARBA" id="ARBA00022679"/>
    </source>
</evidence>
<keyword evidence="1 5" id="KW-0808">Transferase</keyword>
<evidence type="ECO:0000256" key="2">
    <source>
        <dbReference type="ARBA" id="ARBA00022723"/>
    </source>
</evidence>
<keyword evidence="2" id="KW-0479">Metal-binding</keyword>
<dbReference type="KEGG" id="mic:Mic7113_1757"/>
<dbReference type="AlphaFoldDB" id="K9WDN7"/>
<dbReference type="InterPro" id="IPR004568">
    <property type="entry name" value="Ppantetheine-prot_Trfase_dom"/>
</dbReference>
<evidence type="ECO:0000313" key="6">
    <source>
        <dbReference type="Proteomes" id="UP000010471"/>
    </source>
</evidence>
<dbReference type="InterPro" id="IPR008278">
    <property type="entry name" value="4-PPantetheinyl_Trfase_dom"/>
</dbReference>
<dbReference type="NCBIfam" id="TIGR00556">
    <property type="entry name" value="pantethn_trn"/>
    <property type="match status" value="1"/>
</dbReference>
<reference evidence="5 6" key="1">
    <citation type="submission" date="2012-06" db="EMBL/GenBank/DDBJ databases">
        <title>Finished chromosome of genome of Microcoleus sp. PCC 7113.</title>
        <authorList>
            <consortium name="US DOE Joint Genome Institute"/>
            <person name="Gugger M."/>
            <person name="Coursin T."/>
            <person name="Rippka R."/>
            <person name="Tandeau De Marsac N."/>
            <person name="Huntemann M."/>
            <person name="Wei C.-L."/>
            <person name="Han J."/>
            <person name="Detter J.C."/>
            <person name="Han C."/>
            <person name="Tapia R."/>
            <person name="Chen A."/>
            <person name="Kyrpides N."/>
            <person name="Mavromatis K."/>
            <person name="Markowitz V."/>
            <person name="Szeto E."/>
            <person name="Ivanova N."/>
            <person name="Pagani I."/>
            <person name="Pati A."/>
            <person name="Goodwin L."/>
            <person name="Nordberg H.P."/>
            <person name="Cantor M.N."/>
            <person name="Hua S.X."/>
            <person name="Woyke T."/>
            <person name="Kerfeld C.A."/>
        </authorList>
    </citation>
    <scope>NUCLEOTIDE SEQUENCE [LARGE SCALE GENOMIC DNA]</scope>
    <source>
        <strain evidence="5 6">PCC 7113</strain>
    </source>
</reference>
<dbReference type="GO" id="GO:0006633">
    <property type="term" value="P:fatty acid biosynthetic process"/>
    <property type="evidence" value="ECO:0007669"/>
    <property type="project" value="InterPro"/>
</dbReference>
<protein>
    <submittedName>
        <fullName evidence="5">Phosphopantetheine--protein transferase</fullName>
    </submittedName>
</protein>
<dbReference type="GO" id="GO:0008897">
    <property type="term" value="F:holo-[acyl-carrier-protein] synthase activity"/>
    <property type="evidence" value="ECO:0007669"/>
    <property type="project" value="InterPro"/>
</dbReference>
<dbReference type="GO" id="GO:0000287">
    <property type="term" value="F:magnesium ion binding"/>
    <property type="evidence" value="ECO:0007669"/>
    <property type="project" value="InterPro"/>
</dbReference>
<dbReference type="Pfam" id="PF01648">
    <property type="entry name" value="ACPS"/>
    <property type="match status" value="1"/>
</dbReference>
<evidence type="ECO:0000256" key="3">
    <source>
        <dbReference type="ARBA" id="ARBA00022842"/>
    </source>
</evidence>
<dbReference type="InterPro" id="IPR037143">
    <property type="entry name" value="4-PPantetheinyl_Trfase_dom_sf"/>
</dbReference>
<dbReference type="Proteomes" id="UP000010471">
    <property type="component" value="Chromosome"/>
</dbReference>
<feature type="domain" description="4'-phosphopantetheinyl transferase" evidence="4">
    <location>
        <begin position="7"/>
        <end position="96"/>
    </location>
</feature>
<name>K9WDN7_9CYAN</name>
<dbReference type="OrthoDB" id="517356at2"/>